<dbReference type="Pfam" id="PF11719">
    <property type="entry name" value="Drc1-Sld2"/>
    <property type="match status" value="1"/>
</dbReference>
<feature type="region of interest" description="Disordered" evidence="9">
    <location>
        <begin position="1"/>
        <end position="103"/>
    </location>
</feature>
<evidence type="ECO:0000256" key="1">
    <source>
        <dbReference type="ARBA" id="ARBA00004123"/>
    </source>
</evidence>
<dbReference type="AlphaFoldDB" id="A0A553I779"/>
<dbReference type="InterPro" id="IPR040203">
    <property type="entry name" value="Sld2"/>
</dbReference>
<evidence type="ECO:0000313" key="10">
    <source>
        <dbReference type="EMBL" id="TRX96060.1"/>
    </source>
</evidence>
<evidence type="ECO:0000256" key="5">
    <source>
        <dbReference type="ARBA" id="ARBA00023242"/>
    </source>
</evidence>
<organism evidence="10 11">
    <name type="scientific">Xylaria flabelliformis</name>
    <dbReference type="NCBI Taxonomy" id="2512241"/>
    <lineage>
        <taxon>Eukaryota</taxon>
        <taxon>Fungi</taxon>
        <taxon>Dikarya</taxon>
        <taxon>Ascomycota</taxon>
        <taxon>Pezizomycotina</taxon>
        <taxon>Sordariomycetes</taxon>
        <taxon>Xylariomycetidae</taxon>
        <taxon>Xylariales</taxon>
        <taxon>Xylariaceae</taxon>
        <taxon>Xylaria</taxon>
    </lineage>
</organism>
<keyword evidence="5 8" id="KW-0539">Nucleus</keyword>
<feature type="compositionally biased region" description="Acidic residues" evidence="9">
    <location>
        <begin position="409"/>
        <end position="426"/>
    </location>
</feature>
<dbReference type="GO" id="GO:0031261">
    <property type="term" value="C:DNA replication preinitiation complex"/>
    <property type="evidence" value="ECO:0007669"/>
    <property type="project" value="TreeGrafter"/>
</dbReference>
<comment type="similarity">
    <text evidence="2 8">Belongs to the SLD2 family.</text>
</comment>
<feature type="compositionally biased region" description="Basic residues" evidence="9">
    <location>
        <begin position="349"/>
        <end position="363"/>
    </location>
</feature>
<dbReference type="Proteomes" id="UP000319160">
    <property type="component" value="Unassembled WGS sequence"/>
</dbReference>
<evidence type="ECO:0000256" key="9">
    <source>
        <dbReference type="SAM" id="MobiDB-lite"/>
    </source>
</evidence>
<sequence length="484" mass="54001">MEISMDEDARRRYEAKSSQLRTELKQFETDWANRNGGKKPGRQDIKQNPSIASKYKKYNHVRDVLAGKQPATPSRPRKRTSENDPSQTPSKRPKSVWTPSRVRTIDVDVDDGIFQTPSSRILFSPAMPTSIGPTPQKNGRILGMFDLLEENNENQPPNGDAVGKNSRLQATPSKRPAREMDDLKLGRTPMSSSKRNMLNTFMTPSKRKEDNPLGARTPSSVSKLHLATPTFLRRAPMPTVNEDGDYLSPPAPLRLPRKPLGRSLSSVVAGLRKLEEEKLDDELEALHEMENETDSSSVPKPAMPVSKASLEILEPDTQGPQLLGGFDDEALYDSPTEETKGRDGQPLRVYKKKGQKRTTRRVNMRPTRAKPPQAPMKDDAGSEIGQGDEDGKVVPETQFDPSKSIEGLSDIDSDSEFNASDAEDETLERKQPKKTAKTEKKEGKIKKVARKVNELAHANFKRLKLKNTGSKGGPGFGSRFRRRK</sequence>
<comment type="function">
    <text evidence="7 8">Has a role in the initiation of DNA replication. Required at S-phase checkpoint.</text>
</comment>
<evidence type="ECO:0000313" key="11">
    <source>
        <dbReference type="Proteomes" id="UP000319160"/>
    </source>
</evidence>
<keyword evidence="6 8" id="KW-0131">Cell cycle</keyword>
<dbReference type="GO" id="GO:0003688">
    <property type="term" value="F:DNA replication origin binding"/>
    <property type="evidence" value="ECO:0007669"/>
    <property type="project" value="TreeGrafter"/>
</dbReference>
<protein>
    <recommendedName>
        <fullName evidence="3 8">DNA replication regulator SLD2</fullName>
    </recommendedName>
</protein>
<feature type="region of interest" description="Disordered" evidence="9">
    <location>
        <begin position="235"/>
        <end position="259"/>
    </location>
</feature>
<gene>
    <name evidence="10" type="ORF">FHL15_003202</name>
</gene>
<dbReference type="STRING" id="2512241.A0A553I779"/>
<accession>A0A553I779</accession>
<evidence type="ECO:0000256" key="7">
    <source>
        <dbReference type="ARBA" id="ARBA00025253"/>
    </source>
</evidence>
<name>A0A553I779_9PEZI</name>
<dbReference type="PANTHER" id="PTHR28124">
    <property type="entry name" value="DNA REPLICATION REGULATOR SLD2"/>
    <property type="match status" value="1"/>
</dbReference>
<dbReference type="GO" id="GO:0003697">
    <property type="term" value="F:single-stranded DNA binding"/>
    <property type="evidence" value="ECO:0007669"/>
    <property type="project" value="TreeGrafter"/>
</dbReference>
<dbReference type="GO" id="GO:0006270">
    <property type="term" value="P:DNA replication initiation"/>
    <property type="evidence" value="ECO:0007669"/>
    <property type="project" value="UniProtKB-UniRule"/>
</dbReference>
<proteinExistence type="inferred from homology"/>
<dbReference type="GO" id="GO:1902977">
    <property type="term" value="P:mitotic DNA replication preinitiation complex assembly"/>
    <property type="evidence" value="ECO:0007669"/>
    <property type="project" value="TreeGrafter"/>
</dbReference>
<keyword evidence="4 8" id="KW-0235">DNA replication</keyword>
<dbReference type="InterPro" id="IPR021110">
    <property type="entry name" value="DNA_rep_checkpnt_protein"/>
</dbReference>
<evidence type="ECO:0000256" key="2">
    <source>
        <dbReference type="ARBA" id="ARBA00007276"/>
    </source>
</evidence>
<evidence type="ECO:0000256" key="3">
    <source>
        <dbReference type="ARBA" id="ARBA00018363"/>
    </source>
</evidence>
<dbReference type="PANTHER" id="PTHR28124:SF1">
    <property type="entry name" value="DNA REPLICATION REGULATOR SLD2"/>
    <property type="match status" value="1"/>
</dbReference>
<evidence type="ECO:0000256" key="6">
    <source>
        <dbReference type="ARBA" id="ARBA00023306"/>
    </source>
</evidence>
<dbReference type="Gene3D" id="1.10.10.1460">
    <property type="match status" value="1"/>
</dbReference>
<evidence type="ECO:0000256" key="4">
    <source>
        <dbReference type="ARBA" id="ARBA00022705"/>
    </source>
</evidence>
<evidence type="ECO:0000256" key="8">
    <source>
        <dbReference type="RuleBase" id="RU367067"/>
    </source>
</evidence>
<comment type="subcellular location">
    <subcellularLocation>
        <location evidence="1 8">Nucleus</location>
    </subcellularLocation>
</comment>
<dbReference type="OrthoDB" id="8775810at2759"/>
<comment type="caution">
    <text evidence="10">The sequence shown here is derived from an EMBL/GenBank/DDBJ whole genome shotgun (WGS) entry which is preliminary data.</text>
</comment>
<dbReference type="EMBL" id="VFLP01000013">
    <property type="protein sequence ID" value="TRX96060.1"/>
    <property type="molecule type" value="Genomic_DNA"/>
</dbReference>
<keyword evidence="11" id="KW-1185">Reference proteome</keyword>
<feature type="region of interest" description="Disordered" evidence="9">
    <location>
        <begin position="150"/>
        <end position="179"/>
    </location>
</feature>
<feature type="region of interest" description="Disordered" evidence="9">
    <location>
        <begin position="286"/>
        <end position="484"/>
    </location>
</feature>
<reference evidence="11" key="1">
    <citation type="submission" date="2019-06" db="EMBL/GenBank/DDBJ databases">
        <title>Draft genome sequence of the griseofulvin-producing fungus Xylaria cubensis strain G536.</title>
        <authorList>
            <person name="Mead M.E."/>
            <person name="Raja H.A."/>
            <person name="Steenwyk J.L."/>
            <person name="Knowles S.L."/>
            <person name="Oberlies N.H."/>
            <person name="Rokas A."/>
        </authorList>
    </citation>
    <scope>NUCLEOTIDE SEQUENCE [LARGE SCALE GENOMIC DNA]</scope>
    <source>
        <strain evidence="11">G536</strain>
    </source>
</reference>
<dbReference type="GO" id="GO:0000727">
    <property type="term" value="P:double-strand break repair via break-induced replication"/>
    <property type="evidence" value="ECO:0007669"/>
    <property type="project" value="TreeGrafter"/>
</dbReference>